<dbReference type="SMART" id="SM00015">
    <property type="entry name" value="IQ"/>
    <property type="match status" value="1"/>
</dbReference>
<dbReference type="EMBL" id="MPUH01000260">
    <property type="protein sequence ID" value="OMJ84704.1"/>
    <property type="molecule type" value="Genomic_DNA"/>
</dbReference>
<feature type="repeat" description="TPR" evidence="1">
    <location>
        <begin position="59"/>
        <end position="92"/>
    </location>
</feature>
<organism evidence="3 4">
    <name type="scientific">Stentor coeruleus</name>
    <dbReference type="NCBI Taxonomy" id="5963"/>
    <lineage>
        <taxon>Eukaryota</taxon>
        <taxon>Sar</taxon>
        <taxon>Alveolata</taxon>
        <taxon>Ciliophora</taxon>
        <taxon>Postciliodesmatophora</taxon>
        <taxon>Heterotrichea</taxon>
        <taxon>Heterotrichida</taxon>
        <taxon>Stentoridae</taxon>
        <taxon>Stentor</taxon>
    </lineage>
</organism>
<dbReference type="Proteomes" id="UP000187209">
    <property type="component" value="Unassembled WGS sequence"/>
</dbReference>
<feature type="coiled-coil region" evidence="2">
    <location>
        <begin position="337"/>
        <end position="373"/>
    </location>
</feature>
<keyword evidence="4" id="KW-1185">Reference proteome</keyword>
<sequence length="375" mass="42821">MSQSIIPLRQKEDVVISYNKLAMDQLQKENYESTLNYLKQALMGIQGIKDDYIKNKLMAVTYNNLGIFFKRIANFPEALKYLYKSIELESQLPNEISTIAGAYLNICSIHSQLGNHPKAIRYGLRSVLMLKSKYKTQPKLASTLVAAYYNVANEYLYIGQHGDAEDCYRIGYKISSEELGPQHSLTNTFKVALGNYSRKMSPNYERFGRGNDRISLSPKTRVPIVSAKSRSISQDSSKLLNNSGLLSEKQKYRNIGYEVNIGKTVIFGGPSKKIEIKRPVLNKEFFDETKSVTTEKSYGSGTSAGRKIDIFRYKETQRIAATIIQSCWRGYKAREKYKELQLNLKLKQAELKARKAAEKYKKLQQQAAKVNKKYK</sequence>
<dbReference type="CDD" id="cd23767">
    <property type="entry name" value="IQCD"/>
    <property type="match status" value="1"/>
</dbReference>
<dbReference type="AlphaFoldDB" id="A0A1R2C6Q1"/>
<dbReference type="OrthoDB" id="626167at2759"/>
<gene>
    <name evidence="3" type="ORF">SteCoe_14093</name>
</gene>
<proteinExistence type="predicted"/>
<dbReference type="PROSITE" id="PS50096">
    <property type="entry name" value="IQ"/>
    <property type="match status" value="1"/>
</dbReference>
<dbReference type="InterPro" id="IPR011990">
    <property type="entry name" value="TPR-like_helical_dom_sf"/>
</dbReference>
<evidence type="ECO:0000256" key="2">
    <source>
        <dbReference type="SAM" id="Coils"/>
    </source>
</evidence>
<comment type="caution">
    <text evidence="3">The sequence shown here is derived from an EMBL/GenBank/DDBJ whole genome shotgun (WGS) entry which is preliminary data.</text>
</comment>
<protein>
    <submittedName>
        <fullName evidence="3">Uncharacterized protein</fullName>
    </submittedName>
</protein>
<dbReference type="InterPro" id="IPR019734">
    <property type="entry name" value="TPR_rpt"/>
</dbReference>
<evidence type="ECO:0000313" key="3">
    <source>
        <dbReference type="EMBL" id="OMJ84704.1"/>
    </source>
</evidence>
<dbReference type="PROSITE" id="PS50005">
    <property type="entry name" value="TPR"/>
    <property type="match status" value="1"/>
</dbReference>
<reference evidence="3 4" key="1">
    <citation type="submission" date="2016-11" db="EMBL/GenBank/DDBJ databases">
        <title>The macronuclear genome of Stentor coeruleus: a giant cell with tiny introns.</title>
        <authorList>
            <person name="Slabodnick M."/>
            <person name="Ruby J.G."/>
            <person name="Reiff S.B."/>
            <person name="Swart E.C."/>
            <person name="Gosai S."/>
            <person name="Prabakaran S."/>
            <person name="Witkowska E."/>
            <person name="Larue G.E."/>
            <person name="Fisher S."/>
            <person name="Freeman R.M."/>
            <person name="Gunawardena J."/>
            <person name="Chu W."/>
            <person name="Stover N.A."/>
            <person name="Gregory B.D."/>
            <person name="Nowacki M."/>
            <person name="Derisi J."/>
            <person name="Roy S.W."/>
            <person name="Marshall W.F."/>
            <person name="Sood P."/>
        </authorList>
    </citation>
    <scope>NUCLEOTIDE SEQUENCE [LARGE SCALE GENOMIC DNA]</scope>
    <source>
        <strain evidence="3">WM001</strain>
    </source>
</reference>
<evidence type="ECO:0000313" key="4">
    <source>
        <dbReference type="Proteomes" id="UP000187209"/>
    </source>
</evidence>
<dbReference type="Gene3D" id="1.20.5.190">
    <property type="match status" value="1"/>
</dbReference>
<dbReference type="InterPro" id="IPR000048">
    <property type="entry name" value="IQ_motif_EF-hand-BS"/>
</dbReference>
<dbReference type="Pfam" id="PF00612">
    <property type="entry name" value="IQ"/>
    <property type="match status" value="1"/>
</dbReference>
<dbReference type="SUPFAM" id="SSF48452">
    <property type="entry name" value="TPR-like"/>
    <property type="match status" value="1"/>
</dbReference>
<keyword evidence="1" id="KW-0802">TPR repeat</keyword>
<evidence type="ECO:0000256" key="1">
    <source>
        <dbReference type="PROSITE-ProRule" id="PRU00339"/>
    </source>
</evidence>
<keyword evidence="2" id="KW-0175">Coiled coil</keyword>
<dbReference type="SMART" id="SM00028">
    <property type="entry name" value="TPR"/>
    <property type="match status" value="4"/>
</dbReference>
<dbReference type="Gene3D" id="1.25.40.10">
    <property type="entry name" value="Tetratricopeptide repeat domain"/>
    <property type="match status" value="2"/>
</dbReference>
<name>A0A1R2C6Q1_9CILI</name>
<accession>A0A1R2C6Q1</accession>